<evidence type="ECO:0000256" key="3">
    <source>
        <dbReference type="SAM" id="MobiDB-lite"/>
    </source>
</evidence>
<dbReference type="InterPro" id="IPR011333">
    <property type="entry name" value="SKP1/BTB/POZ_sf"/>
</dbReference>
<dbReference type="SMART" id="SM00597">
    <property type="entry name" value="ZnF_TTF"/>
    <property type="match status" value="1"/>
</dbReference>
<name>A0A9P0DA00_9CUCU</name>
<feature type="compositionally biased region" description="Basic and acidic residues" evidence="3">
    <location>
        <begin position="188"/>
        <end position="200"/>
    </location>
</feature>
<feature type="compositionally biased region" description="Polar residues" evidence="3">
    <location>
        <begin position="154"/>
        <end position="180"/>
    </location>
</feature>
<dbReference type="Pfam" id="PF25431">
    <property type="entry name" value="zf-C17orf113"/>
    <property type="match status" value="1"/>
</dbReference>
<dbReference type="AlphaFoldDB" id="A0A9P0DA00"/>
<dbReference type="InterPro" id="IPR000210">
    <property type="entry name" value="BTB/POZ_dom"/>
</dbReference>
<dbReference type="Gene3D" id="3.30.710.10">
    <property type="entry name" value="Potassium Channel Kv1.1, Chain A"/>
    <property type="match status" value="1"/>
</dbReference>
<dbReference type="OrthoDB" id="5560627at2759"/>
<organism evidence="5 6">
    <name type="scientific">Psylliodes chrysocephalus</name>
    <dbReference type="NCBI Taxonomy" id="3402493"/>
    <lineage>
        <taxon>Eukaryota</taxon>
        <taxon>Metazoa</taxon>
        <taxon>Ecdysozoa</taxon>
        <taxon>Arthropoda</taxon>
        <taxon>Hexapoda</taxon>
        <taxon>Insecta</taxon>
        <taxon>Pterygota</taxon>
        <taxon>Neoptera</taxon>
        <taxon>Endopterygota</taxon>
        <taxon>Coleoptera</taxon>
        <taxon>Polyphaga</taxon>
        <taxon>Cucujiformia</taxon>
        <taxon>Chrysomeloidea</taxon>
        <taxon>Chrysomelidae</taxon>
        <taxon>Galerucinae</taxon>
        <taxon>Alticini</taxon>
        <taxon>Psylliodes</taxon>
    </lineage>
</organism>
<evidence type="ECO:0000256" key="2">
    <source>
        <dbReference type="ARBA" id="ARBA00023242"/>
    </source>
</evidence>
<feature type="domain" description="BTB" evidence="4">
    <location>
        <begin position="30"/>
        <end position="95"/>
    </location>
</feature>
<protein>
    <recommendedName>
        <fullName evidence="4">BTB domain-containing protein</fullName>
    </recommendedName>
</protein>
<keyword evidence="2" id="KW-0539">Nucleus</keyword>
<dbReference type="InterPro" id="IPR006580">
    <property type="entry name" value="Znf_TTF"/>
</dbReference>
<dbReference type="SMART" id="SM00225">
    <property type="entry name" value="BTB"/>
    <property type="match status" value="1"/>
</dbReference>
<gene>
    <name evidence="5" type="ORF">PSYICH_LOCUS13876</name>
</gene>
<dbReference type="PROSITE" id="PS50097">
    <property type="entry name" value="BTB"/>
    <property type="match status" value="1"/>
</dbReference>
<dbReference type="FunFam" id="3.30.710.10:FF:000138">
    <property type="entry name" value="Fruitless, isoform N"/>
    <property type="match status" value="1"/>
</dbReference>
<dbReference type="GO" id="GO:0005634">
    <property type="term" value="C:nucleus"/>
    <property type="evidence" value="ECO:0007669"/>
    <property type="project" value="UniProtKB-SubCell"/>
</dbReference>
<dbReference type="PANTHER" id="PTHR23110">
    <property type="entry name" value="BTB DOMAIN TRANSCRIPTION FACTOR"/>
    <property type="match status" value="1"/>
</dbReference>
<dbReference type="CDD" id="cd18315">
    <property type="entry name" value="BTB_POZ_BAB-like"/>
    <property type="match status" value="1"/>
</dbReference>
<reference evidence="5" key="1">
    <citation type="submission" date="2022-01" db="EMBL/GenBank/DDBJ databases">
        <authorList>
            <person name="King R."/>
        </authorList>
    </citation>
    <scope>NUCLEOTIDE SEQUENCE</scope>
</reference>
<proteinExistence type="predicted"/>
<keyword evidence="6" id="KW-1185">Reference proteome</keyword>
<dbReference type="InterPro" id="IPR051095">
    <property type="entry name" value="Dros_DevTransReg"/>
</dbReference>
<dbReference type="GO" id="GO:0006357">
    <property type="term" value="P:regulation of transcription by RNA polymerase II"/>
    <property type="evidence" value="ECO:0007669"/>
    <property type="project" value="TreeGrafter"/>
</dbReference>
<evidence type="ECO:0000313" key="6">
    <source>
        <dbReference type="Proteomes" id="UP001153636"/>
    </source>
</evidence>
<evidence type="ECO:0000313" key="5">
    <source>
        <dbReference type="EMBL" id="CAH1112938.1"/>
    </source>
</evidence>
<comment type="subcellular location">
    <subcellularLocation>
        <location evidence="1">Nucleus</location>
    </subcellularLocation>
</comment>
<evidence type="ECO:0000259" key="4">
    <source>
        <dbReference type="PROSITE" id="PS50097"/>
    </source>
</evidence>
<dbReference type="PANTHER" id="PTHR23110:SF107">
    <property type="entry name" value="SEX DETERMINATION PROTEIN FRUITLESS"/>
    <property type="match status" value="1"/>
</dbReference>
<sequence length="448" mass="50582">MDQQFCLRWNNHPTNLTDVLSSLLRREALCDVTLACDGETFKAHQTILSACSPYFETIFIQNAHPHPIVFLKDVNYNEMKALLDFMYKGEVNVSQNLLPMFLKTAEALQIRGLTDNNSLSKNDDLSEVPRRDRDRLGERDSPPSEKRKRKSSSNCDTTSNLNSERFNDTQASQRSNTNVPKLNPISPVDRDTSSGPEDMRISSPLIKQEPPHESSPLIDSFHSMSEALQTINSWGREGDLETLPSVLPQQPTARQCNMGSPKMESISNTIIIDDISTRTVQNWTRSNQDVQNTEFNFNIPDYQQGSTSSAQFRSPEMNRLQSTSTSQEISVIQASPAQTKPTVGRKYSKFRPNWMENYMWLQYDANQQIMYCKYCRKWCHEVPDIRTSFALGNSNFRLEIVNHHDKCKAHKLCMAKEFSSASAASTSAVDRALGMSGPSGSQGSQNLG</sequence>
<accession>A0A9P0DA00</accession>
<dbReference type="Pfam" id="PF00651">
    <property type="entry name" value="BTB"/>
    <property type="match status" value="1"/>
</dbReference>
<dbReference type="SUPFAM" id="SSF54695">
    <property type="entry name" value="POZ domain"/>
    <property type="match status" value="1"/>
</dbReference>
<dbReference type="EMBL" id="OV651819">
    <property type="protein sequence ID" value="CAH1112938.1"/>
    <property type="molecule type" value="Genomic_DNA"/>
</dbReference>
<dbReference type="InterPro" id="IPR057456">
    <property type="entry name" value="Znf_C17orf113"/>
</dbReference>
<feature type="compositionally biased region" description="Basic and acidic residues" evidence="3">
    <location>
        <begin position="121"/>
        <end position="145"/>
    </location>
</feature>
<dbReference type="Proteomes" id="UP001153636">
    <property type="component" value="Chromosome 7"/>
</dbReference>
<evidence type="ECO:0000256" key="1">
    <source>
        <dbReference type="ARBA" id="ARBA00004123"/>
    </source>
</evidence>
<feature type="region of interest" description="Disordered" evidence="3">
    <location>
        <begin position="115"/>
        <end position="215"/>
    </location>
</feature>